<keyword evidence="2" id="KW-0238">DNA-binding</keyword>
<dbReference type="GeneID" id="77845223"/>
<gene>
    <name evidence="7" type="ORF">F7P68_0007965</name>
    <name evidence="6" type="ORF">SN16_06610</name>
</gene>
<reference evidence="7 9" key="4">
    <citation type="submission" date="2022-12" db="EMBL/GenBank/DDBJ databases">
        <title>Genome analysis and biological profiling of marine Salinicoccus roseus MOSEL-ME25.</title>
        <authorList>
            <person name="Mirza F.T."/>
            <person name="Xie Y."/>
            <person name="Shinwari Z.K."/>
        </authorList>
    </citation>
    <scope>NUCLEOTIDE SEQUENCE [LARGE SCALE GENOMIC DNA]</scope>
    <source>
        <strain evidence="7 9">MOSEL-ME25</strain>
    </source>
</reference>
<dbReference type="SUPFAM" id="SSF46689">
    <property type="entry name" value="Homeodomain-like"/>
    <property type="match status" value="1"/>
</dbReference>
<accession>A0A0C2HMR3</accession>
<protein>
    <submittedName>
        <fullName evidence="7">MurR/RpiR family transcriptional regulator</fullName>
    </submittedName>
</protein>
<name>A0A0C2HMR3_9STAP</name>
<dbReference type="Proteomes" id="UP000031546">
    <property type="component" value="Unassembled WGS sequence"/>
</dbReference>
<evidence type="ECO:0000256" key="2">
    <source>
        <dbReference type="ARBA" id="ARBA00023125"/>
    </source>
</evidence>
<evidence type="ECO:0000313" key="7">
    <source>
        <dbReference type="EMBL" id="MDB0580466.1"/>
    </source>
</evidence>
<dbReference type="STRING" id="45670.SN16_06610"/>
<dbReference type="OrthoDB" id="2405129at2"/>
<dbReference type="InterPro" id="IPR036388">
    <property type="entry name" value="WH-like_DNA-bd_sf"/>
</dbReference>
<keyword evidence="9" id="KW-1185">Reference proteome</keyword>
<dbReference type="Pfam" id="PF01418">
    <property type="entry name" value="HTH_6"/>
    <property type="match status" value="1"/>
</dbReference>
<dbReference type="GO" id="GO:0003677">
    <property type="term" value="F:DNA binding"/>
    <property type="evidence" value="ECO:0007669"/>
    <property type="project" value="UniProtKB-KW"/>
</dbReference>
<evidence type="ECO:0000313" key="8">
    <source>
        <dbReference type="Proteomes" id="UP000031546"/>
    </source>
</evidence>
<dbReference type="EMBL" id="JABEVU030000001">
    <property type="protein sequence ID" value="MDB0580466.1"/>
    <property type="molecule type" value="Genomic_DNA"/>
</dbReference>
<proteinExistence type="predicted"/>
<feature type="domain" description="HTH rpiR-type" evidence="4">
    <location>
        <begin position="4"/>
        <end position="80"/>
    </location>
</feature>
<dbReference type="PROSITE" id="PS51071">
    <property type="entry name" value="HTH_RPIR"/>
    <property type="match status" value="1"/>
</dbReference>
<dbReference type="Pfam" id="PF01380">
    <property type="entry name" value="SIS"/>
    <property type="match status" value="1"/>
</dbReference>
<dbReference type="InterPro" id="IPR000281">
    <property type="entry name" value="HTH_RpiR"/>
</dbReference>
<dbReference type="GO" id="GO:1901135">
    <property type="term" value="P:carbohydrate derivative metabolic process"/>
    <property type="evidence" value="ECO:0007669"/>
    <property type="project" value="InterPro"/>
</dbReference>
<reference evidence="6 8" key="1">
    <citation type="submission" date="2015-01" db="EMBL/GenBank/DDBJ databases">
        <title>Genome sequences of high lactate-tolerant strain Salinicoccus roseus W12 with industrial interest.</title>
        <authorList>
            <person name="Wang H."/>
            <person name="Yu B."/>
        </authorList>
    </citation>
    <scope>NUCLEOTIDE SEQUENCE [LARGE SCALE GENOMIC DNA]</scope>
    <source>
        <strain evidence="6 8">W12</strain>
    </source>
</reference>
<dbReference type="InterPro" id="IPR001347">
    <property type="entry name" value="SIS_dom"/>
</dbReference>
<organism evidence="6 8">
    <name type="scientific">Salinicoccus roseus</name>
    <dbReference type="NCBI Taxonomy" id="45670"/>
    <lineage>
        <taxon>Bacteria</taxon>
        <taxon>Bacillati</taxon>
        <taxon>Bacillota</taxon>
        <taxon>Bacilli</taxon>
        <taxon>Bacillales</taxon>
        <taxon>Staphylococcaceae</taxon>
        <taxon>Salinicoccus</taxon>
    </lineage>
</organism>
<dbReference type="CDD" id="cd05013">
    <property type="entry name" value="SIS_RpiR"/>
    <property type="match status" value="1"/>
</dbReference>
<dbReference type="RefSeq" id="WP_040105832.1">
    <property type="nucleotide sequence ID" value="NZ_JABEVU030000001.1"/>
</dbReference>
<evidence type="ECO:0000259" key="5">
    <source>
        <dbReference type="PROSITE" id="PS51464"/>
    </source>
</evidence>
<dbReference type="AlphaFoldDB" id="A0A0C2HMR3"/>
<dbReference type="PROSITE" id="PS51464">
    <property type="entry name" value="SIS"/>
    <property type="match status" value="1"/>
</dbReference>
<evidence type="ECO:0000256" key="1">
    <source>
        <dbReference type="ARBA" id="ARBA00023015"/>
    </source>
</evidence>
<dbReference type="GO" id="GO:0097367">
    <property type="term" value="F:carbohydrate derivative binding"/>
    <property type="evidence" value="ECO:0007669"/>
    <property type="project" value="InterPro"/>
</dbReference>
<reference evidence="9" key="2">
    <citation type="submission" date="2020-04" db="EMBL/GenBank/DDBJ databases">
        <title>Genome analysis and biological profiling of marine Cellulosimicrobium funkei MOSEL-ME6.</title>
        <authorList>
            <person name="Tanveer F."/>
            <person name="Xie Y."/>
            <person name="Shinwari Z.K."/>
        </authorList>
    </citation>
    <scope>NUCLEOTIDE SEQUENCE [LARGE SCALE GENOMIC DNA]</scope>
    <source>
        <strain evidence="9">MOSEL-ME25</strain>
    </source>
</reference>
<dbReference type="GO" id="GO:0003700">
    <property type="term" value="F:DNA-binding transcription factor activity"/>
    <property type="evidence" value="ECO:0007669"/>
    <property type="project" value="InterPro"/>
</dbReference>
<dbReference type="Gene3D" id="1.10.10.10">
    <property type="entry name" value="Winged helix-like DNA-binding domain superfamily/Winged helix DNA-binding domain"/>
    <property type="match status" value="1"/>
</dbReference>
<evidence type="ECO:0000256" key="3">
    <source>
        <dbReference type="ARBA" id="ARBA00023163"/>
    </source>
</evidence>
<dbReference type="Proteomes" id="UP000527860">
    <property type="component" value="Unassembled WGS sequence"/>
</dbReference>
<comment type="caution">
    <text evidence="6">The sequence shown here is derived from an EMBL/GenBank/DDBJ whole genome shotgun (WGS) entry which is preliminary data.</text>
</comment>
<dbReference type="InterPro" id="IPR035472">
    <property type="entry name" value="RpiR-like_SIS"/>
</dbReference>
<keyword evidence="1" id="KW-0805">Transcription regulation</keyword>
<dbReference type="Gene3D" id="3.40.50.10490">
    <property type="entry name" value="Glucose-6-phosphate isomerase like protein, domain 1"/>
    <property type="match status" value="1"/>
</dbReference>
<dbReference type="SUPFAM" id="SSF53697">
    <property type="entry name" value="SIS domain"/>
    <property type="match status" value="1"/>
</dbReference>
<dbReference type="InterPro" id="IPR047640">
    <property type="entry name" value="RpiR-like"/>
</dbReference>
<evidence type="ECO:0000313" key="6">
    <source>
        <dbReference type="EMBL" id="KIH70821.1"/>
    </source>
</evidence>
<dbReference type="InterPro" id="IPR046348">
    <property type="entry name" value="SIS_dom_sf"/>
</dbReference>
<dbReference type="EMBL" id="JXII01000005">
    <property type="protein sequence ID" value="KIH70821.1"/>
    <property type="molecule type" value="Genomic_DNA"/>
</dbReference>
<evidence type="ECO:0000259" key="4">
    <source>
        <dbReference type="PROSITE" id="PS51071"/>
    </source>
</evidence>
<feature type="domain" description="SIS" evidence="5">
    <location>
        <begin position="126"/>
        <end position="261"/>
    </location>
</feature>
<sequence>MGNDNILTYLVENKDRMTKKHRHLVDYILKNHQDVTLMSASELSKQVGVGKTTVLRFIHELGFDSFHALKKELLKLQKSYSNKWENLQSSYDRDDDGRVVNIVWKEQLRLLDDMMTPHLIENYDAAIELMAKSRTINLLGMRPYRAAAIYMEALVREFSPDIRQLSQDSESIMDQVLHLDSEDVIVIFEYSPHLAKSVDVAEIAQQRGVPVIFITDNILSPIIKYSDIILELNSSQQYFTLIPMMSLIEIMVVELGQRKSSDSVDNIKQLSTLLKEKGYMVE</sequence>
<dbReference type="PANTHER" id="PTHR30514">
    <property type="entry name" value="GLUCOKINASE"/>
    <property type="match status" value="1"/>
</dbReference>
<dbReference type="InterPro" id="IPR009057">
    <property type="entry name" value="Homeodomain-like_sf"/>
</dbReference>
<reference evidence="7" key="3">
    <citation type="submission" date="2020-04" db="EMBL/GenBank/DDBJ databases">
        <authorList>
            <person name="Tanveer F."/>
            <person name="Xie Y."/>
            <person name="Shinwari Z.K."/>
        </authorList>
    </citation>
    <scope>NUCLEOTIDE SEQUENCE</scope>
    <source>
        <strain evidence="7">MOSEL-ME25</strain>
    </source>
</reference>
<evidence type="ECO:0000313" key="9">
    <source>
        <dbReference type="Proteomes" id="UP000527860"/>
    </source>
</evidence>
<keyword evidence="3" id="KW-0804">Transcription</keyword>